<dbReference type="Gene3D" id="3.20.20.370">
    <property type="entry name" value="Glycoside hydrolase/deacetylase"/>
    <property type="match status" value="1"/>
</dbReference>
<evidence type="ECO:0000259" key="1">
    <source>
        <dbReference type="PROSITE" id="PS51677"/>
    </source>
</evidence>
<dbReference type="GO" id="GO:0005975">
    <property type="term" value="P:carbohydrate metabolic process"/>
    <property type="evidence" value="ECO:0007669"/>
    <property type="project" value="InterPro"/>
</dbReference>
<feature type="domain" description="NodB homology" evidence="1">
    <location>
        <begin position="12"/>
        <end position="113"/>
    </location>
</feature>
<proteinExistence type="predicted"/>
<dbReference type="Proteomes" id="UP000464658">
    <property type="component" value="Chromosome"/>
</dbReference>
<accession>A0A5S9MGF1</accession>
<protein>
    <recommendedName>
        <fullName evidence="1">NodB homology domain-containing protein</fullName>
    </recommendedName>
</protein>
<dbReference type="PROSITE" id="PS51677">
    <property type="entry name" value="NODB"/>
    <property type="match status" value="1"/>
</dbReference>
<dbReference type="EMBL" id="AP021906">
    <property type="protein sequence ID" value="BBP90889.1"/>
    <property type="molecule type" value="Genomic_DNA"/>
</dbReference>
<dbReference type="Pfam" id="PF01522">
    <property type="entry name" value="Polysacc_deac_1"/>
    <property type="match status" value="1"/>
</dbReference>
<name>A0A5S9MGF1_BACIA</name>
<gene>
    <name evidence="2" type="ORF">BsIDN1_45070</name>
</gene>
<dbReference type="PANTHER" id="PTHR10587">
    <property type="entry name" value="GLYCOSYL TRANSFERASE-RELATED"/>
    <property type="match status" value="1"/>
</dbReference>
<organism evidence="2 3">
    <name type="scientific">Bacillus safensis</name>
    <dbReference type="NCBI Taxonomy" id="561879"/>
    <lineage>
        <taxon>Bacteria</taxon>
        <taxon>Bacillati</taxon>
        <taxon>Bacillota</taxon>
        <taxon>Bacilli</taxon>
        <taxon>Bacillales</taxon>
        <taxon>Bacillaceae</taxon>
        <taxon>Bacillus</taxon>
    </lineage>
</organism>
<evidence type="ECO:0000313" key="3">
    <source>
        <dbReference type="Proteomes" id="UP000464658"/>
    </source>
</evidence>
<sequence length="113" mass="13133">MPFWDVRAERKKKIAITFDDGPHPVYTNQILDVLKEHQVNASFFVIGSRIHTYPMIAERIVDEGNELGNHTMNHTYFDLLSSKEMRELKKNQRLISLHSSLAVPYYFALLVDA</sequence>
<reference evidence="2 3" key="1">
    <citation type="submission" date="2019-12" db="EMBL/GenBank/DDBJ databases">
        <title>Full genome sequence of a Bacillus safensis strain isolated from commercially available natto in Indonesia.</title>
        <authorList>
            <person name="Yoshida M."/>
            <person name="Uomi M."/>
            <person name="Waturangi D."/>
            <person name="Ekaputri J.J."/>
            <person name="Setiamarga D.H.E."/>
        </authorList>
    </citation>
    <scope>NUCLEOTIDE SEQUENCE [LARGE SCALE GENOMIC DNA]</scope>
    <source>
        <strain evidence="2 3">IDN1</strain>
    </source>
</reference>
<dbReference type="InterPro" id="IPR050248">
    <property type="entry name" value="Polysacc_deacetylase_ArnD"/>
</dbReference>
<dbReference type="InterPro" id="IPR002509">
    <property type="entry name" value="NODB_dom"/>
</dbReference>
<dbReference type="AlphaFoldDB" id="A0A5S9MGF1"/>
<dbReference type="InterPro" id="IPR011330">
    <property type="entry name" value="Glyco_hydro/deAcase_b/a-brl"/>
</dbReference>
<dbReference type="SUPFAM" id="SSF88713">
    <property type="entry name" value="Glycoside hydrolase/deacetylase"/>
    <property type="match status" value="1"/>
</dbReference>
<dbReference type="GO" id="GO:0016810">
    <property type="term" value="F:hydrolase activity, acting on carbon-nitrogen (but not peptide) bonds"/>
    <property type="evidence" value="ECO:0007669"/>
    <property type="project" value="InterPro"/>
</dbReference>
<evidence type="ECO:0000313" key="2">
    <source>
        <dbReference type="EMBL" id="BBP90889.1"/>
    </source>
</evidence>